<evidence type="ECO:0000313" key="2">
    <source>
        <dbReference type="EMBL" id="GIY94523.1"/>
    </source>
</evidence>
<organism evidence="2 3">
    <name type="scientific">Caerostris extrusa</name>
    <name type="common">Bark spider</name>
    <name type="synonym">Caerostris bankana</name>
    <dbReference type="NCBI Taxonomy" id="172846"/>
    <lineage>
        <taxon>Eukaryota</taxon>
        <taxon>Metazoa</taxon>
        <taxon>Ecdysozoa</taxon>
        <taxon>Arthropoda</taxon>
        <taxon>Chelicerata</taxon>
        <taxon>Arachnida</taxon>
        <taxon>Araneae</taxon>
        <taxon>Araneomorphae</taxon>
        <taxon>Entelegynae</taxon>
        <taxon>Araneoidea</taxon>
        <taxon>Araneidae</taxon>
        <taxon>Caerostris</taxon>
    </lineage>
</organism>
<accession>A0AAV4XJC0</accession>
<sequence>MANPPEDDDPRLECSPDPGNFAAQIAWEGDDDGYPVWHSKVDVQSTNEFQLSNHWPREYHDFPTNFKLLLLD</sequence>
<evidence type="ECO:0000313" key="3">
    <source>
        <dbReference type="Proteomes" id="UP001054945"/>
    </source>
</evidence>
<proteinExistence type="predicted"/>
<evidence type="ECO:0000256" key="1">
    <source>
        <dbReference type="SAM" id="MobiDB-lite"/>
    </source>
</evidence>
<dbReference type="AlphaFoldDB" id="A0AAV4XJC0"/>
<comment type="caution">
    <text evidence="2">The sequence shown here is derived from an EMBL/GenBank/DDBJ whole genome shotgun (WGS) entry which is preliminary data.</text>
</comment>
<feature type="region of interest" description="Disordered" evidence="1">
    <location>
        <begin position="1"/>
        <end position="20"/>
    </location>
</feature>
<dbReference type="Proteomes" id="UP001054945">
    <property type="component" value="Unassembled WGS sequence"/>
</dbReference>
<gene>
    <name evidence="2" type="ORF">CEXT_357421</name>
</gene>
<name>A0AAV4XJC0_CAEEX</name>
<protein>
    <submittedName>
        <fullName evidence="2">Uncharacterized protein</fullName>
    </submittedName>
</protein>
<reference evidence="2 3" key="1">
    <citation type="submission" date="2021-06" db="EMBL/GenBank/DDBJ databases">
        <title>Caerostris extrusa draft genome.</title>
        <authorList>
            <person name="Kono N."/>
            <person name="Arakawa K."/>
        </authorList>
    </citation>
    <scope>NUCLEOTIDE SEQUENCE [LARGE SCALE GENOMIC DNA]</scope>
</reference>
<feature type="compositionally biased region" description="Acidic residues" evidence="1">
    <location>
        <begin position="1"/>
        <end position="10"/>
    </location>
</feature>
<dbReference type="EMBL" id="BPLR01000400">
    <property type="protein sequence ID" value="GIY94523.1"/>
    <property type="molecule type" value="Genomic_DNA"/>
</dbReference>
<keyword evidence="3" id="KW-1185">Reference proteome</keyword>